<evidence type="ECO:0000256" key="7">
    <source>
        <dbReference type="RuleBase" id="RU361156"/>
    </source>
</evidence>
<name>G0UVB2_TRYCI</name>
<dbReference type="Pfam" id="PF00450">
    <property type="entry name" value="Peptidase_S10"/>
    <property type="match status" value="1"/>
</dbReference>
<sequence length="467" mass="51522">MKVISYPVILSLLAASIIVVLIANIVYPSHSYSLRTTGSGWGPCDPDVKQWSGYFDIPGKKADKHYFYWAFGPRDANPQAPVLLWMTGGPGCSSSLALLAENGPCLVNETTGNIYRNQYSWNNHAYVIYIDQPAGVGFSYADKDDYDKNEAEVSEDMYNFVKAFLGKHTELRNNDFFVVGESYGGHFAPATAYRINKGNRNGEGLKVRLAGLAVGNGFTDPYTQTASYPRLAWDWCQKALGKPCVSEEAHKLMKLSALQCEKVLNACSKANDTLAEASCQLSPEACKPIISLFSLNGLNVYDIRKKCDQDGCYNFKGLNDFMNRADVQKSLGVKPTVWNDCNMKVYSMFAVDFFKNFNYTVSGLLDDGIRVMIYAGDMDFICNWIGNKEWTLALQWSGSKAFANATDKQFSTAAGTAAGRVRSVASDTSPIHFSFVQVYGAGHMVPMDQPAAASTIIEAFMKNKPLQ</sequence>
<keyword evidence="8" id="KW-1133">Transmembrane helix</keyword>
<feature type="transmembrane region" description="Helical" evidence="8">
    <location>
        <begin position="6"/>
        <end position="27"/>
    </location>
</feature>
<dbReference type="AlphaFoldDB" id="G0UVB2"/>
<dbReference type="EC" id="3.4.16.-" evidence="7"/>
<evidence type="ECO:0000256" key="4">
    <source>
        <dbReference type="ARBA" id="ARBA00022729"/>
    </source>
</evidence>
<dbReference type="GO" id="GO:0006508">
    <property type="term" value="P:proteolysis"/>
    <property type="evidence" value="ECO:0007669"/>
    <property type="project" value="UniProtKB-KW"/>
</dbReference>
<proteinExistence type="inferred from homology"/>
<dbReference type="PROSITE" id="PS00560">
    <property type="entry name" value="CARBOXYPEPT_SER_HIS"/>
    <property type="match status" value="1"/>
</dbReference>
<dbReference type="MEROPS" id="S10.009"/>
<gene>
    <name evidence="9" type="ORF">TCIL3000_10_860</name>
</gene>
<evidence type="ECO:0000256" key="6">
    <source>
        <dbReference type="ARBA" id="ARBA00023180"/>
    </source>
</evidence>
<keyword evidence="8" id="KW-0812">Transmembrane</keyword>
<dbReference type="PANTHER" id="PTHR11802:SF113">
    <property type="entry name" value="SERINE CARBOXYPEPTIDASE CTSA-4.1"/>
    <property type="match status" value="1"/>
</dbReference>
<comment type="similarity">
    <text evidence="1 7">Belongs to the peptidase S10 family.</text>
</comment>
<evidence type="ECO:0000256" key="1">
    <source>
        <dbReference type="ARBA" id="ARBA00009431"/>
    </source>
</evidence>
<dbReference type="GO" id="GO:0004185">
    <property type="term" value="F:serine-type carboxypeptidase activity"/>
    <property type="evidence" value="ECO:0007669"/>
    <property type="project" value="UniProtKB-UniRule"/>
</dbReference>
<keyword evidence="3 7" id="KW-0645">Protease</keyword>
<dbReference type="InterPro" id="IPR001563">
    <property type="entry name" value="Peptidase_S10"/>
</dbReference>
<dbReference type="SUPFAM" id="SSF53474">
    <property type="entry name" value="alpha/beta-Hydrolases"/>
    <property type="match status" value="1"/>
</dbReference>
<keyword evidence="6" id="KW-0325">Glycoprotein</keyword>
<evidence type="ECO:0000256" key="3">
    <source>
        <dbReference type="ARBA" id="ARBA00022670"/>
    </source>
</evidence>
<keyword evidence="4" id="KW-0732">Signal</keyword>
<evidence type="ECO:0000256" key="5">
    <source>
        <dbReference type="ARBA" id="ARBA00022801"/>
    </source>
</evidence>
<protein>
    <recommendedName>
        <fullName evidence="7">Carboxypeptidase</fullName>
        <ecNumber evidence="7">3.4.16.-</ecNumber>
    </recommendedName>
</protein>
<accession>G0UVB2</accession>
<dbReference type="EMBL" id="HE575323">
    <property type="protein sequence ID" value="CCC93327.1"/>
    <property type="molecule type" value="Genomic_DNA"/>
</dbReference>
<dbReference type="PROSITE" id="PS00131">
    <property type="entry name" value="CARBOXYPEPT_SER_SER"/>
    <property type="match status" value="1"/>
</dbReference>
<dbReference type="VEuPathDB" id="TriTrypDB:TcIL3000_10_860"/>
<keyword evidence="2 7" id="KW-0121">Carboxypeptidase</keyword>
<organism evidence="9">
    <name type="scientific">Trypanosoma congolense (strain IL3000)</name>
    <dbReference type="NCBI Taxonomy" id="1068625"/>
    <lineage>
        <taxon>Eukaryota</taxon>
        <taxon>Discoba</taxon>
        <taxon>Euglenozoa</taxon>
        <taxon>Kinetoplastea</taxon>
        <taxon>Metakinetoplastina</taxon>
        <taxon>Trypanosomatida</taxon>
        <taxon>Trypanosomatidae</taxon>
        <taxon>Trypanosoma</taxon>
        <taxon>Nannomonas</taxon>
    </lineage>
</organism>
<dbReference type="InterPro" id="IPR018202">
    <property type="entry name" value="Ser_caboxypep_ser_AS"/>
</dbReference>
<dbReference type="PANTHER" id="PTHR11802">
    <property type="entry name" value="SERINE PROTEASE FAMILY S10 SERINE CARBOXYPEPTIDASE"/>
    <property type="match status" value="1"/>
</dbReference>
<dbReference type="InterPro" id="IPR029058">
    <property type="entry name" value="AB_hydrolase_fold"/>
</dbReference>
<dbReference type="InterPro" id="IPR033124">
    <property type="entry name" value="Ser_caboxypep_his_AS"/>
</dbReference>
<evidence type="ECO:0000313" key="9">
    <source>
        <dbReference type="EMBL" id="CCC93327.1"/>
    </source>
</evidence>
<dbReference type="Gene3D" id="3.40.50.1820">
    <property type="entry name" value="alpha/beta hydrolase"/>
    <property type="match status" value="1"/>
</dbReference>
<keyword evidence="8" id="KW-0472">Membrane</keyword>
<evidence type="ECO:0000256" key="2">
    <source>
        <dbReference type="ARBA" id="ARBA00022645"/>
    </source>
</evidence>
<reference evidence="9" key="1">
    <citation type="journal article" date="2012" name="Proc. Natl. Acad. Sci. U.S.A.">
        <title>Antigenic diversity is generated by distinct evolutionary mechanisms in African trypanosome species.</title>
        <authorList>
            <person name="Jackson A.P."/>
            <person name="Berry A."/>
            <person name="Aslett M."/>
            <person name="Allison H.C."/>
            <person name="Burton P."/>
            <person name="Vavrova-Anderson J."/>
            <person name="Brown R."/>
            <person name="Browne H."/>
            <person name="Corton N."/>
            <person name="Hauser H."/>
            <person name="Gamble J."/>
            <person name="Gilderthorp R."/>
            <person name="Marcello L."/>
            <person name="McQuillan J."/>
            <person name="Otto T.D."/>
            <person name="Quail M.A."/>
            <person name="Sanders M.J."/>
            <person name="van Tonder A."/>
            <person name="Ginger M.L."/>
            <person name="Field M.C."/>
            <person name="Barry J.D."/>
            <person name="Hertz-Fowler C."/>
            <person name="Berriman M."/>
        </authorList>
    </citation>
    <scope>NUCLEOTIDE SEQUENCE</scope>
    <source>
        <strain evidence="9">IL3000</strain>
    </source>
</reference>
<evidence type="ECO:0000256" key="8">
    <source>
        <dbReference type="SAM" id="Phobius"/>
    </source>
</evidence>
<keyword evidence="5 7" id="KW-0378">Hydrolase</keyword>
<dbReference type="PRINTS" id="PR00724">
    <property type="entry name" value="CRBOXYPTASEC"/>
</dbReference>